<dbReference type="Pfam" id="PF04634">
    <property type="entry name" value="YezG-like"/>
    <property type="match status" value="1"/>
</dbReference>
<organism evidence="1 2">
    <name type="scientific">Bacillus safensis</name>
    <dbReference type="NCBI Taxonomy" id="561879"/>
    <lineage>
        <taxon>Bacteria</taxon>
        <taxon>Bacillati</taxon>
        <taxon>Bacillota</taxon>
        <taxon>Bacilli</taxon>
        <taxon>Bacillales</taxon>
        <taxon>Bacillaceae</taxon>
        <taxon>Bacillus</taxon>
    </lineage>
</organism>
<gene>
    <name evidence="1" type="ORF">BsIDN1_32490</name>
</gene>
<reference evidence="1 2" key="1">
    <citation type="submission" date="2019-12" db="EMBL/GenBank/DDBJ databases">
        <title>Full genome sequence of a Bacillus safensis strain isolated from commercially available natto in Indonesia.</title>
        <authorList>
            <person name="Yoshida M."/>
            <person name="Uomi M."/>
            <person name="Waturangi D."/>
            <person name="Ekaputri J.J."/>
            <person name="Setiamarga D.H.E."/>
        </authorList>
    </citation>
    <scope>NUCLEOTIDE SEQUENCE [LARGE SCALE GENOMIC DNA]</scope>
    <source>
        <strain evidence="1 2">IDN1</strain>
    </source>
</reference>
<protein>
    <submittedName>
        <fullName evidence="1">Uncharacterized protein</fullName>
    </submittedName>
</protein>
<proteinExistence type="predicted"/>
<accession>A0A5S9M9Q2</accession>
<dbReference type="SUPFAM" id="SSF160424">
    <property type="entry name" value="BH3703-like"/>
    <property type="match status" value="1"/>
</dbReference>
<evidence type="ECO:0000313" key="2">
    <source>
        <dbReference type="Proteomes" id="UP000464658"/>
    </source>
</evidence>
<dbReference type="AlphaFoldDB" id="A0A5S9M9Q2"/>
<dbReference type="EMBL" id="AP021906">
    <property type="protein sequence ID" value="BBP89631.1"/>
    <property type="molecule type" value="Genomic_DNA"/>
</dbReference>
<evidence type="ECO:0000313" key="1">
    <source>
        <dbReference type="EMBL" id="BBP89631.1"/>
    </source>
</evidence>
<dbReference type="Proteomes" id="UP000464658">
    <property type="component" value="Chromosome"/>
</dbReference>
<dbReference type="InterPro" id="IPR006728">
    <property type="entry name" value="YezG-like"/>
</dbReference>
<sequence>MNSHYNTYQRMAIWEYENLGYLPEDEEDKEAVLNYIKNKDDN</sequence>
<dbReference type="InterPro" id="IPR036170">
    <property type="entry name" value="YezG-like_sf"/>
</dbReference>
<name>A0A5S9M9Q2_BACIA</name>